<dbReference type="GO" id="GO:0005886">
    <property type="term" value="C:plasma membrane"/>
    <property type="evidence" value="ECO:0007669"/>
    <property type="project" value="UniProtKB-SubCell"/>
</dbReference>
<proteinExistence type="inferred from homology"/>
<name>A0A6A6N3E2_HEVBR</name>
<gene>
    <name evidence="13" type="ORF">GH714_029816</name>
</gene>
<evidence type="ECO:0000256" key="9">
    <source>
        <dbReference type="ARBA" id="ARBA00023136"/>
    </source>
</evidence>
<keyword evidence="4" id="KW-0433">Leucine-rich repeat</keyword>
<dbReference type="Pfam" id="PF00560">
    <property type="entry name" value="LRR_1"/>
    <property type="match status" value="3"/>
</dbReference>
<dbReference type="InterPro" id="IPR003591">
    <property type="entry name" value="Leu-rich_rpt_typical-subtyp"/>
</dbReference>
<comment type="similarity">
    <text evidence="2">Belongs to the RLP family.</text>
</comment>
<keyword evidence="8" id="KW-1133">Transmembrane helix</keyword>
<dbReference type="InterPro" id="IPR013210">
    <property type="entry name" value="LRR_N_plant-typ"/>
</dbReference>
<protein>
    <recommendedName>
        <fullName evidence="12">Leucine-rich repeat-containing N-terminal plant-type domain-containing protein</fullName>
    </recommendedName>
</protein>
<dbReference type="InterPro" id="IPR032675">
    <property type="entry name" value="LRR_dom_sf"/>
</dbReference>
<dbReference type="PANTHER" id="PTHR48063">
    <property type="entry name" value="LRR RECEPTOR-LIKE KINASE"/>
    <property type="match status" value="1"/>
</dbReference>
<evidence type="ECO:0000256" key="4">
    <source>
        <dbReference type="ARBA" id="ARBA00022614"/>
    </source>
</evidence>
<keyword evidence="9" id="KW-0472">Membrane</keyword>
<evidence type="ECO:0000256" key="3">
    <source>
        <dbReference type="ARBA" id="ARBA00022475"/>
    </source>
</evidence>
<keyword evidence="11" id="KW-0325">Glycoprotein</keyword>
<keyword evidence="14" id="KW-1185">Reference proteome</keyword>
<evidence type="ECO:0000256" key="6">
    <source>
        <dbReference type="ARBA" id="ARBA00022729"/>
    </source>
</evidence>
<feature type="domain" description="Leucine-rich repeat-containing N-terminal plant-type" evidence="12">
    <location>
        <begin position="259"/>
        <end position="293"/>
    </location>
</feature>
<keyword evidence="7" id="KW-0677">Repeat</keyword>
<dbReference type="SUPFAM" id="SSF52047">
    <property type="entry name" value="RNI-like"/>
    <property type="match status" value="2"/>
</dbReference>
<evidence type="ECO:0000256" key="8">
    <source>
        <dbReference type="ARBA" id="ARBA00022989"/>
    </source>
</evidence>
<evidence type="ECO:0000256" key="11">
    <source>
        <dbReference type="ARBA" id="ARBA00023180"/>
    </source>
</evidence>
<evidence type="ECO:0000256" key="10">
    <source>
        <dbReference type="ARBA" id="ARBA00023170"/>
    </source>
</evidence>
<dbReference type="FunFam" id="3.80.10.10:FF:001347">
    <property type="entry name" value="LRR receptor-like serine/threonine-protein kinase GSO2"/>
    <property type="match status" value="1"/>
</dbReference>
<dbReference type="EMBL" id="JAAGAX010000003">
    <property type="protein sequence ID" value="KAF2320651.1"/>
    <property type="molecule type" value="Genomic_DNA"/>
</dbReference>
<dbReference type="InterPro" id="IPR001611">
    <property type="entry name" value="Leu-rich_rpt"/>
</dbReference>
<dbReference type="Gene3D" id="3.80.10.10">
    <property type="entry name" value="Ribonuclease Inhibitor"/>
    <property type="match status" value="5"/>
</dbReference>
<evidence type="ECO:0000313" key="14">
    <source>
        <dbReference type="Proteomes" id="UP000467840"/>
    </source>
</evidence>
<comment type="caution">
    <text evidence="13">The sequence shown here is derived from an EMBL/GenBank/DDBJ whole genome shotgun (WGS) entry which is preliminary data.</text>
</comment>
<evidence type="ECO:0000256" key="7">
    <source>
        <dbReference type="ARBA" id="ARBA00022737"/>
    </source>
</evidence>
<accession>A0A6A6N3E2</accession>
<dbReference type="Proteomes" id="UP000467840">
    <property type="component" value="Chromosome 10"/>
</dbReference>
<evidence type="ECO:0000256" key="5">
    <source>
        <dbReference type="ARBA" id="ARBA00022692"/>
    </source>
</evidence>
<sequence>MHECPNKTVRALIVGDDEQIPIELEQELGLVESETPNVMITDEAHFNRMELPFYSVGGISSPKTLKLQGWIQGRALTVMIDSGASHNFISGRKFFVYTDQSSLRYLLEQHITTHAQQKWGAKLLGYDFKIIYKPGSSNAAVDALFRREEELELQGKPIEEATWMTYFDVVNQFPSFSLEDKAVLQGVSNDMDLNVNPEKVRRGPKPLRVYYRKNFKKKEDSGRGQLEGINLKHCWGQLELVRERESDCNGDSPLKNCSQSDLLALNDFKNGLENPGNRLSSWQGSKCCQWQVISSDNRTVAVISIDLHDPYPVNPEYHSSLSRQGFWNLSGEISPSLLKLKSLQYLDLSLNTFKYIPIPAFLGSLQSLRYLNLSKAGFSGEVPPSLGNLSSLQFLDVSSEYSLMASSLDWVTGLVSLKHVVMDGVDLSVIGSNWVRVFNVLPHLTGLHLSGCALSGSISFLNPINFTSLSVLDLFFNNINSLFPNWLSNISSLTYVELFRGSWKKIEVLDFSFNNIHGKLPASIGNMSSLINFNLFDNTVDGGIPSSIGKLCYLENFDLSINKLTGSLPEVLEETHWGLNNPLPSLMYLSLSNNHLVGNLPEWLSQLNNLVGLSLDYNLFHGPISASLGNLQNLTGVNLSGNQLNGTLPDSFGQLSQLSALDVSLYNLIGSISEVHFSKLNKLKFLGLSSNSFFSNVSSNWVPPFQVQDLEVGSCHLGPTFPAWLRTQKEVTSLDISNASISDSIPNWFWDISSNLSLLNVSFNQLHGQLKNPLTVVPFADVDLSSNFLEGPFPFPL</sequence>
<dbReference type="GO" id="GO:0004190">
    <property type="term" value="F:aspartic-type endopeptidase activity"/>
    <property type="evidence" value="ECO:0007669"/>
    <property type="project" value="InterPro"/>
</dbReference>
<dbReference type="Pfam" id="PF13855">
    <property type="entry name" value="LRR_8"/>
    <property type="match status" value="1"/>
</dbReference>
<dbReference type="PROSITE" id="PS00141">
    <property type="entry name" value="ASP_PROTEASE"/>
    <property type="match status" value="1"/>
</dbReference>
<dbReference type="InterPro" id="IPR001969">
    <property type="entry name" value="Aspartic_peptidase_AS"/>
</dbReference>
<keyword evidence="6" id="KW-0732">Signal</keyword>
<evidence type="ECO:0000313" key="13">
    <source>
        <dbReference type="EMBL" id="KAF2320651.1"/>
    </source>
</evidence>
<dbReference type="Pfam" id="PF08263">
    <property type="entry name" value="LRRNT_2"/>
    <property type="match status" value="1"/>
</dbReference>
<dbReference type="PANTHER" id="PTHR48063:SF16">
    <property type="entry name" value="LRR RECEPTOR-LIKE SERINE_THREONINE-PROTEIN KINASE GSO1"/>
    <property type="match status" value="1"/>
</dbReference>
<dbReference type="InterPro" id="IPR046956">
    <property type="entry name" value="RLP23-like"/>
</dbReference>
<dbReference type="AlphaFoldDB" id="A0A6A6N3E2"/>
<keyword evidence="10" id="KW-0675">Receptor</keyword>
<keyword evidence="3" id="KW-1003">Cell membrane</keyword>
<evidence type="ECO:0000259" key="12">
    <source>
        <dbReference type="Pfam" id="PF08263"/>
    </source>
</evidence>
<dbReference type="GO" id="GO:0006508">
    <property type="term" value="P:proteolysis"/>
    <property type="evidence" value="ECO:0007669"/>
    <property type="project" value="InterPro"/>
</dbReference>
<keyword evidence="5" id="KW-0812">Transmembrane</keyword>
<organism evidence="13 14">
    <name type="scientific">Hevea brasiliensis</name>
    <name type="common">Para rubber tree</name>
    <name type="synonym">Siphonia brasiliensis</name>
    <dbReference type="NCBI Taxonomy" id="3981"/>
    <lineage>
        <taxon>Eukaryota</taxon>
        <taxon>Viridiplantae</taxon>
        <taxon>Streptophyta</taxon>
        <taxon>Embryophyta</taxon>
        <taxon>Tracheophyta</taxon>
        <taxon>Spermatophyta</taxon>
        <taxon>Magnoliopsida</taxon>
        <taxon>eudicotyledons</taxon>
        <taxon>Gunneridae</taxon>
        <taxon>Pentapetalae</taxon>
        <taxon>rosids</taxon>
        <taxon>fabids</taxon>
        <taxon>Malpighiales</taxon>
        <taxon>Euphorbiaceae</taxon>
        <taxon>Crotonoideae</taxon>
        <taxon>Micrandreae</taxon>
        <taxon>Hevea</taxon>
    </lineage>
</organism>
<reference evidence="13 14" key="1">
    <citation type="journal article" date="2020" name="Mol. Plant">
        <title>The Chromosome-Based Rubber Tree Genome Provides New Insights into Spurge Genome Evolution and Rubber Biosynthesis.</title>
        <authorList>
            <person name="Liu J."/>
            <person name="Shi C."/>
            <person name="Shi C.C."/>
            <person name="Li W."/>
            <person name="Zhang Q.J."/>
            <person name="Zhang Y."/>
            <person name="Li K."/>
            <person name="Lu H.F."/>
            <person name="Shi C."/>
            <person name="Zhu S.T."/>
            <person name="Xiao Z.Y."/>
            <person name="Nan H."/>
            <person name="Yue Y."/>
            <person name="Zhu X.G."/>
            <person name="Wu Y."/>
            <person name="Hong X.N."/>
            <person name="Fan G.Y."/>
            <person name="Tong Y."/>
            <person name="Zhang D."/>
            <person name="Mao C.L."/>
            <person name="Liu Y.L."/>
            <person name="Hao S.J."/>
            <person name="Liu W.Q."/>
            <person name="Lv M.Q."/>
            <person name="Zhang H.B."/>
            <person name="Liu Y."/>
            <person name="Hu-Tang G.R."/>
            <person name="Wang J.P."/>
            <person name="Wang J.H."/>
            <person name="Sun Y.H."/>
            <person name="Ni S.B."/>
            <person name="Chen W.B."/>
            <person name="Zhang X.C."/>
            <person name="Jiao Y.N."/>
            <person name="Eichler E.E."/>
            <person name="Li G.H."/>
            <person name="Liu X."/>
            <person name="Gao L.Z."/>
        </authorList>
    </citation>
    <scope>NUCLEOTIDE SEQUENCE [LARGE SCALE GENOMIC DNA]</scope>
    <source>
        <strain evidence="14">cv. GT1</strain>
        <tissue evidence="13">Leaf</tissue>
    </source>
</reference>
<evidence type="ECO:0000256" key="2">
    <source>
        <dbReference type="ARBA" id="ARBA00009592"/>
    </source>
</evidence>
<evidence type="ECO:0000256" key="1">
    <source>
        <dbReference type="ARBA" id="ARBA00004251"/>
    </source>
</evidence>
<dbReference type="SMART" id="SM00369">
    <property type="entry name" value="LRR_TYP"/>
    <property type="match status" value="4"/>
</dbReference>
<comment type="subcellular location">
    <subcellularLocation>
        <location evidence="1">Cell membrane</location>
        <topology evidence="1">Single-pass type I membrane protein</topology>
    </subcellularLocation>
</comment>